<reference evidence="2" key="1">
    <citation type="submission" date="2014-09" db="EMBL/GenBank/DDBJ databases">
        <authorList>
            <person name="Magalhaes I.L.F."/>
            <person name="Oliveira U."/>
            <person name="Santos F.R."/>
            <person name="Vidigal T.H.D.A."/>
            <person name="Brescovit A.D."/>
            <person name="Santos A.J."/>
        </authorList>
    </citation>
    <scope>NUCLEOTIDE SEQUENCE</scope>
    <source>
        <tissue evidence="2">Shoot tissue taken approximately 20 cm above the soil surface</tissue>
    </source>
</reference>
<proteinExistence type="predicted"/>
<evidence type="ECO:0000313" key="2">
    <source>
        <dbReference type="EMBL" id="JAD86604.1"/>
    </source>
</evidence>
<dbReference type="InterPro" id="IPR044824">
    <property type="entry name" value="MAIN-like"/>
</dbReference>
<reference evidence="2" key="2">
    <citation type="journal article" date="2015" name="Data Brief">
        <title>Shoot transcriptome of the giant reed, Arundo donax.</title>
        <authorList>
            <person name="Barrero R.A."/>
            <person name="Guerrero F.D."/>
            <person name="Moolhuijzen P."/>
            <person name="Goolsby J.A."/>
            <person name="Tidwell J."/>
            <person name="Bellgard S.E."/>
            <person name="Bellgard M.I."/>
        </authorList>
    </citation>
    <scope>NUCLEOTIDE SEQUENCE</scope>
    <source>
        <tissue evidence="2">Shoot tissue taken approximately 20 cm above the soil surface</tissue>
    </source>
</reference>
<feature type="domain" description="Aminotransferase-like plant mobile" evidence="1">
    <location>
        <begin position="58"/>
        <end position="236"/>
    </location>
</feature>
<dbReference type="InterPro" id="IPR019557">
    <property type="entry name" value="AminoTfrase-like_pln_mobile"/>
</dbReference>
<evidence type="ECO:0000259" key="1">
    <source>
        <dbReference type="Pfam" id="PF10536"/>
    </source>
</evidence>
<dbReference type="Pfam" id="PF10536">
    <property type="entry name" value="PMD"/>
    <property type="match status" value="1"/>
</dbReference>
<protein>
    <recommendedName>
        <fullName evidence="1">Aminotransferase-like plant mobile domain-containing protein</fullName>
    </recommendedName>
</protein>
<dbReference type="EMBL" id="GBRH01211291">
    <property type="protein sequence ID" value="JAD86604.1"/>
    <property type="molecule type" value="Transcribed_RNA"/>
</dbReference>
<accession>A0A0A9DDI5</accession>
<dbReference type="AlphaFoldDB" id="A0A0A9DDI5"/>
<dbReference type="GO" id="GO:0010073">
    <property type="term" value="P:meristem maintenance"/>
    <property type="evidence" value="ECO:0007669"/>
    <property type="project" value="InterPro"/>
</dbReference>
<dbReference type="PANTHER" id="PTHR46033:SF78">
    <property type="entry name" value="OS06G0232700 PROTEIN"/>
    <property type="match status" value="1"/>
</dbReference>
<sequence length="236" mass="26202">MIFTGQQLGPLRARSVHKIKELDHRFYEPLARAGLLPFALMMAGAPMEVGGRTPLPAIDEALLTGLVDRWRPETHTFHFPFGEMAVTLRDVAMLTGLPIRGAPLIVSRPAREQWKGYVADRFGVQYDGKDAGLSMSWVHGLTQFGPCPLDADENTLMRHYEVYLYVLLGGIMFCNTAGDYVVPHIVWLAAYLASHPYEPTSYSWGSAVLAATYRGLCDAIPRTKRKATITGCLHLL</sequence>
<organism evidence="2">
    <name type="scientific">Arundo donax</name>
    <name type="common">Giant reed</name>
    <name type="synonym">Donax arundinaceus</name>
    <dbReference type="NCBI Taxonomy" id="35708"/>
    <lineage>
        <taxon>Eukaryota</taxon>
        <taxon>Viridiplantae</taxon>
        <taxon>Streptophyta</taxon>
        <taxon>Embryophyta</taxon>
        <taxon>Tracheophyta</taxon>
        <taxon>Spermatophyta</taxon>
        <taxon>Magnoliopsida</taxon>
        <taxon>Liliopsida</taxon>
        <taxon>Poales</taxon>
        <taxon>Poaceae</taxon>
        <taxon>PACMAD clade</taxon>
        <taxon>Arundinoideae</taxon>
        <taxon>Arundineae</taxon>
        <taxon>Arundo</taxon>
    </lineage>
</organism>
<name>A0A0A9DDI5_ARUDO</name>
<dbReference type="PANTHER" id="PTHR46033">
    <property type="entry name" value="PROTEIN MAIN-LIKE 2"/>
    <property type="match status" value="1"/>
</dbReference>